<dbReference type="PROSITE" id="PS00092">
    <property type="entry name" value="N6_MTASE"/>
    <property type="match status" value="1"/>
</dbReference>
<evidence type="ECO:0000313" key="5">
    <source>
        <dbReference type="EMBL" id="EAS62459.1"/>
    </source>
</evidence>
<feature type="domain" description="Methyltransferase small" evidence="4">
    <location>
        <begin position="74"/>
        <end position="153"/>
    </location>
</feature>
<dbReference type="EMBL" id="AAOJ01000020">
    <property type="protein sequence ID" value="EAS62459.1"/>
    <property type="molecule type" value="Genomic_DNA"/>
</dbReference>
<organism evidence="5 6">
    <name type="scientific">Photobacterium angustum (strain S14 / CCUG 15956)</name>
    <name type="common">Vibrio sp. (strain S14 / CCUG 15956)</name>
    <dbReference type="NCBI Taxonomy" id="314292"/>
    <lineage>
        <taxon>Bacteria</taxon>
        <taxon>Pseudomonadati</taxon>
        <taxon>Pseudomonadota</taxon>
        <taxon>Gammaproteobacteria</taxon>
        <taxon>Vibrionales</taxon>
        <taxon>Vibrionaceae</taxon>
        <taxon>Photobacterium</taxon>
    </lineage>
</organism>
<evidence type="ECO:0000256" key="3">
    <source>
        <dbReference type="ARBA" id="ARBA00022691"/>
    </source>
</evidence>
<dbReference type="CDD" id="cd02440">
    <property type="entry name" value="AdoMet_MTases"/>
    <property type="match status" value="1"/>
</dbReference>
<keyword evidence="2" id="KW-0808">Transferase</keyword>
<dbReference type="AlphaFoldDB" id="Q1ZJR3"/>
<comment type="caution">
    <text evidence="5">The sequence shown here is derived from an EMBL/GenBank/DDBJ whole genome shotgun (WGS) entry which is preliminary data.</text>
</comment>
<protein>
    <recommendedName>
        <fullName evidence="4">Methyltransferase small domain-containing protein</fullName>
    </recommendedName>
</protein>
<dbReference type="OrthoDB" id="9814088at2"/>
<dbReference type="GO" id="GO:0003676">
    <property type="term" value="F:nucleic acid binding"/>
    <property type="evidence" value="ECO:0007669"/>
    <property type="project" value="InterPro"/>
</dbReference>
<dbReference type="InterPro" id="IPR007848">
    <property type="entry name" value="Small_mtfrase_dom"/>
</dbReference>
<dbReference type="GO" id="GO:0008757">
    <property type="term" value="F:S-adenosylmethionine-dependent methyltransferase activity"/>
    <property type="evidence" value="ECO:0007669"/>
    <property type="project" value="UniProtKB-ARBA"/>
</dbReference>
<keyword evidence="3" id="KW-0949">S-adenosyl-L-methionine</keyword>
<accession>Q1ZJR3</accession>
<dbReference type="Proteomes" id="UP000001603">
    <property type="component" value="Unassembled WGS sequence"/>
</dbReference>
<dbReference type="HOGENOM" id="CLU_074810_0_0_6"/>
<evidence type="ECO:0000259" key="4">
    <source>
        <dbReference type="Pfam" id="PF05175"/>
    </source>
</evidence>
<name>Q1ZJR3_PHOAS</name>
<evidence type="ECO:0000256" key="2">
    <source>
        <dbReference type="ARBA" id="ARBA00022679"/>
    </source>
</evidence>
<dbReference type="Pfam" id="PF05175">
    <property type="entry name" value="MTS"/>
    <property type="match status" value="1"/>
</dbReference>
<proteinExistence type="predicted"/>
<gene>
    <name evidence="5" type="ORF">VAS14_00281</name>
</gene>
<keyword evidence="1" id="KW-0489">Methyltransferase</keyword>
<reference evidence="5 6" key="1">
    <citation type="journal article" date="2009" name="Proc. Natl. Acad. Sci. U.S.A.">
        <title>The genomic basis of trophic strategy in marine bacteria.</title>
        <authorList>
            <person name="Lauro F.M."/>
            <person name="McDougald D."/>
            <person name="Thomas T."/>
            <person name="Williams T.J."/>
            <person name="Egan S."/>
            <person name="Rice S."/>
            <person name="DeMaere M.Z."/>
            <person name="Ting L."/>
            <person name="Ertan H."/>
            <person name="Johnson J."/>
            <person name="Ferriera S."/>
            <person name="Lapidus A."/>
            <person name="Anderson I."/>
            <person name="Kyrpides N."/>
            <person name="Munk A.C."/>
            <person name="Detter C."/>
            <person name="Han C.S."/>
            <person name="Brown M.V."/>
            <person name="Robb F.T."/>
            <person name="Kjelleberg S."/>
            <person name="Cavicchioli R."/>
        </authorList>
    </citation>
    <scope>NUCLEOTIDE SEQUENCE [LARGE SCALE GENOMIC DNA]</scope>
    <source>
        <strain evidence="5 6">S14</strain>
    </source>
</reference>
<dbReference type="GO" id="GO:0032259">
    <property type="term" value="P:methylation"/>
    <property type="evidence" value="ECO:0007669"/>
    <property type="project" value="UniProtKB-KW"/>
</dbReference>
<dbReference type="InterPro" id="IPR002052">
    <property type="entry name" value="DNA_methylase_N6_adenine_CS"/>
</dbReference>
<evidence type="ECO:0000313" key="6">
    <source>
        <dbReference type="Proteomes" id="UP000001603"/>
    </source>
</evidence>
<dbReference type="Gene3D" id="3.40.50.150">
    <property type="entry name" value="Vaccinia Virus protein VP39"/>
    <property type="match status" value="1"/>
</dbReference>
<dbReference type="RefSeq" id="WP_005363319.1">
    <property type="nucleotide sequence ID" value="NZ_AAOJ01000020.1"/>
</dbReference>
<dbReference type="InterPro" id="IPR029063">
    <property type="entry name" value="SAM-dependent_MTases_sf"/>
</dbReference>
<evidence type="ECO:0000256" key="1">
    <source>
        <dbReference type="ARBA" id="ARBA00022603"/>
    </source>
</evidence>
<sequence length="270" mass="30714">MSKISKQQLKLHEQAMSLVNLPRALKASEKEFVLKNFREECVLEINKWGCYVTSESVAWEFGIDVTGCPEYPDQREKIVDLCAGIGTLSYHLAERFDHIDLVCVERNETLAMVGKKILPQATWIVGSVTDDDVISQLIDMKIQTAISNPPFGNIPMVKKMKDAQYQGAEAAYRVLEVAKRVARRATFILPHNLLPFRYSFCRHFEYVENQTFEKFSSCTEIKLKVGVLDLSLVDQKPFRNTSIPVDVVHASWPNKPTKTQITQLDLFDAA</sequence>
<dbReference type="SUPFAM" id="SSF53335">
    <property type="entry name" value="S-adenosyl-L-methionine-dependent methyltransferases"/>
    <property type="match status" value="1"/>
</dbReference>
<dbReference type="GO" id="GO:0008170">
    <property type="term" value="F:N-methyltransferase activity"/>
    <property type="evidence" value="ECO:0007669"/>
    <property type="project" value="UniProtKB-ARBA"/>
</dbReference>